<evidence type="ECO:0000313" key="2">
    <source>
        <dbReference type="Proteomes" id="UP001500831"/>
    </source>
</evidence>
<name>A0ABP6IG38_9ACTN</name>
<comment type="caution">
    <text evidence="1">The sequence shown here is derived from an EMBL/GenBank/DDBJ whole genome shotgun (WGS) entry which is preliminary data.</text>
</comment>
<dbReference type="InterPro" id="IPR027396">
    <property type="entry name" value="DsrEFH-like"/>
</dbReference>
<gene>
    <name evidence="1" type="ORF">GCM10010517_33460</name>
</gene>
<evidence type="ECO:0008006" key="3">
    <source>
        <dbReference type="Google" id="ProtNLM"/>
    </source>
</evidence>
<organism evidence="1 2">
    <name type="scientific">Streptosporangium fragile</name>
    <dbReference type="NCBI Taxonomy" id="46186"/>
    <lineage>
        <taxon>Bacteria</taxon>
        <taxon>Bacillati</taxon>
        <taxon>Actinomycetota</taxon>
        <taxon>Actinomycetes</taxon>
        <taxon>Streptosporangiales</taxon>
        <taxon>Streptosporangiaceae</taxon>
        <taxon>Streptosporangium</taxon>
    </lineage>
</organism>
<reference evidence="2" key="1">
    <citation type="journal article" date="2019" name="Int. J. Syst. Evol. Microbiol.">
        <title>The Global Catalogue of Microorganisms (GCM) 10K type strain sequencing project: providing services to taxonomists for standard genome sequencing and annotation.</title>
        <authorList>
            <consortium name="The Broad Institute Genomics Platform"/>
            <consortium name="The Broad Institute Genome Sequencing Center for Infectious Disease"/>
            <person name="Wu L."/>
            <person name="Ma J."/>
        </authorList>
    </citation>
    <scope>NUCLEOTIDE SEQUENCE [LARGE SCALE GENOMIC DNA]</scope>
    <source>
        <strain evidence="2">JCM 6242</strain>
    </source>
</reference>
<dbReference type="Gene3D" id="3.40.1260.10">
    <property type="entry name" value="DsrEFH-like"/>
    <property type="match status" value="1"/>
</dbReference>
<sequence length="121" mass="13328">MRQMPKTVIHVFHDDDHSITTGTRVAQRIQEIAPDHDCGVEVFCFGPAQRRLTDGDASEASATYNRQIDELIAGGVVVGACVNAARADGTEAELVRRGLNLRVARDEFLRFTLEQATVITF</sequence>
<dbReference type="EMBL" id="BAAAVI010000021">
    <property type="protein sequence ID" value="GAA2872991.1"/>
    <property type="molecule type" value="Genomic_DNA"/>
</dbReference>
<evidence type="ECO:0000313" key="1">
    <source>
        <dbReference type="EMBL" id="GAA2872991.1"/>
    </source>
</evidence>
<accession>A0ABP6IG38</accession>
<keyword evidence="2" id="KW-1185">Reference proteome</keyword>
<proteinExistence type="predicted"/>
<dbReference type="Proteomes" id="UP001500831">
    <property type="component" value="Unassembled WGS sequence"/>
</dbReference>
<dbReference type="SUPFAM" id="SSF75169">
    <property type="entry name" value="DsrEFH-like"/>
    <property type="match status" value="1"/>
</dbReference>
<protein>
    <recommendedName>
        <fullName evidence="3">Sulfur reduction protein DsrE</fullName>
    </recommendedName>
</protein>